<dbReference type="PROSITE" id="PS50105">
    <property type="entry name" value="SAM_DOMAIN"/>
    <property type="match status" value="1"/>
</dbReference>
<evidence type="ECO:0000313" key="5">
    <source>
        <dbReference type="Proteomes" id="UP001152795"/>
    </source>
</evidence>
<dbReference type="GO" id="GO:0004842">
    <property type="term" value="F:ubiquitin-protein transferase activity"/>
    <property type="evidence" value="ECO:0007669"/>
    <property type="project" value="InterPro"/>
</dbReference>
<dbReference type="SUPFAM" id="SSF47769">
    <property type="entry name" value="SAM/Pointed domain"/>
    <property type="match status" value="1"/>
</dbReference>
<evidence type="ECO:0000313" key="4">
    <source>
        <dbReference type="EMBL" id="CAB4026029.1"/>
    </source>
</evidence>
<dbReference type="OrthoDB" id="5981981at2759"/>
<feature type="region of interest" description="Disordered" evidence="3">
    <location>
        <begin position="58"/>
        <end position="97"/>
    </location>
</feature>
<reference evidence="4" key="1">
    <citation type="submission" date="2020-04" db="EMBL/GenBank/DDBJ databases">
        <authorList>
            <person name="Alioto T."/>
            <person name="Alioto T."/>
            <person name="Gomez Garrido J."/>
        </authorList>
    </citation>
    <scope>NUCLEOTIDE SEQUENCE</scope>
    <source>
        <strain evidence="4">A484AB</strain>
    </source>
</reference>
<dbReference type="InterPro" id="IPR035983">
    <property type="entry name" value="Hect_E3_ubiquitin_ligase"/>
</dbReference>
<feature type="compositionally biased region" description="Low complexity" evidence="3">
    <location>
        <begin position="284"/>
        <end position="306"/>
    </location>
</feature>
<dbReference type="Gene3D" id="1.10.150.50">
    <property type="entry name" value="Transcription Factor, Ets-1"/>
    <property type="match status" value="1"/>
</dbReference>
<feature type="compositionally biased region" description="Polar residues" evidence="3">
    <location>
        <begin position="307"/>
        <end position="329"/>
    </location>
</feature>
<organism evidence="4 5">
    <name type="scientific">Paramuricea clavata</name>
    <name type="common">Red gorgonian</name>
    <name type="synonym">Violescent sea-whip</name>
    <dbReference type="NCBI Taxonomy" id="317549"/>
    <lineage>
        <taxon>Eukaryota</taxon>
        <taxon>Metazoa</taxon>
        <taxon>Cnidaria</taxon>
        <taxon>Anthozoa</taxon>
        <taxon>Octocorallia</taxon>
        <taxon>Malacalcyonacea</taxon>
        <taxon>Plexauridae</taxon>
        <taxon>Paramuricea</taxon>
    </lineage>
</organism>
<keyword evidence="1 2" id="KW-0833">Ubl conjugation pathway</keyword>
<dbReference type="AlphaFoldDB" id="A0A7D9L639"/>
<comment type="caution">
    <text evidence="4">The sequence shown here is derived from an EMBL/GenBank/DDBJ whole genome shotgun (WGS) entry which is preliminary data.</text>
</comment>
<dbReference type="InterPro" id="IPR013761">
    <property type="entry name" value="SAM/pointed_sf"/>
</dbReference>
<dbReference type="InterPro" id="IPR001660">
    <property type="entry name" value="SAM"/>
</dbReference>
<dbReference type="InterPro" id="IPR000569">
    <property type="entry name" value="HECT_dom"/>
</dbReference>
<evidence type="ECO:0000256" key="2">
    <source>
        <dbReference type="PROSITE-ProRule" id="PRU00104"/>
    </source>
</evidence>
<proteinExistence type="predicted"/>
<feature type="region of interest" description="Disordered" evidence="3">
    <location>
        <begin position="283"/>
        <end position="329"/>
    </location>
</feature>
<keyword evidence="5" id="KW-1185">Reference proteome</keyword>
<comment type="caution">
    <text evidence="2">Lacks conserved residue(s) required for the propagation of feature annotation.</text>
</comment>
<feature type="compositionally biased region" description="Polar residues" evidence="3">
    <location>
        <begin position="58"/>
        <end position="74"/>
    </location>
</feature>
<evidence type="ECO:0000256" key="3">
    <source>
        <dbReference type="SAM" id="MobiDB-lite"/>
    </source>
</evidence>
<dbReference type="SUPFAM" id="SSF56204">
    <property type="entry name" value="Hect, E3 ligase catalytic domain"/>
    <property type="match status" value="1"/>
</dbReference>
<gene>
    <name evidence="4" type="ORF">PACLA_8A084466</name>
</gene>
<accession>A0A7D9L639</accession>
<protein>
    <submittedName>
        <fullName evidence="4">Arylsulfatase B</fullName>
    </submittedName>
</protein>
<sequence length="481" mass="52867">MEGILQQLGLANLLSRFVDERVDEKIVLSSTDSELSRLGISTIGDRVRLRELCKQSVQAGQGQRPQGASTSAATASHEVRELFHSNRRRSKRGTKQAKKRTWTAQVVCLADRLAYKVPTASEKQILFKAGLGLKRIKFDVDDNEEAVVKKMTASETEDGSASAEVLGFPQLQNCGGFELMRCVANCRELVVIDGSWAVKELKANGGPQAKIYVRPIQKSLSTKPLAAEKTSQVKEKCISCDKEFFVHELRKHSFVCVDMFNTSEGSEGESDLGVLSTLNEMPDPSVNSVVQVEPSSSSSSAPAPSNDTPYTTATNILTSTDSTPGNSASAPIVVHPDESDLDTQEKIADHIVAELVQYCSANDISNPVEILSCYQSMFVQGRALEIKDPSVCEEGVTNVIFVDCGNVLDTGFDEIDQIQNLRTTLEVEFYGEGAKDYGGPRKEFFLMIMNAIKEKYFDKGLRQHLFYKYETVGKIMGKENG</sequence>
<dbReference type="Gene3D" id="3.90.1750.10">
    <property type="entry name" value="Hect, E3 ligase catalytic domains"/>
    <property type="match status" value="1"/>
</dbReference>
<dbReference type="Proteomes" id="UP001152795">
    <property type="component" value="Unassembled WGS sequence"/>
</dbReference>
<feature type="compositionally biased region" description="Basic residues" evidence="3">
    <location>
        <begin position="85"/>
        <end position="97"/>
    </location>
</feature>
<dbReference type="PROSITE" id="PS50237">
    <property type="entry name" value="HECT"/>
    <property type="match status" value="1"/>
</dbReference>
<dbReference type="CDD" id="cd09487">
    <property type="entry name" value="SAM_superfamily"/>
    <property type="match status" value="1"/>
</dbReference>
<evidence type="ECO:0000256" key="1">
    <source>
        <dbReference type="ARBA" id="ARBA00022786"/>
    </source>
</evidence>
<dbReference type="EMBL" id="CACRXK020013966">
    <property type="protein sequence ID" value="CAB4026029.1"/>
    <property type="molecule type" value="Genomic_DNA"/>
</dbReference>
<name>A0A7D9L639_PARCT</name>